<dbReference type="VEuPathDB" id="FungiDB:H257_04301"/>
<protein>
    <submittedName>
        <fullName evidence="2">Uncharacterized protein</fullName>
    </submittedName>
</protein>
<evidence type="ECO:0000256" key="1">
    <source>
        <dbReference type="SAM" id="MobiDB-lite"/>
    </source>
</evidence>
<proteinExistence type="predicted"/>
<feature type="non-terminal residue" evidence="2">
    <location>
        <position position="284"/>
    </location>
</feature>
<dbReference type="EMBL" id="QUTA01004898">
    <property type="protein sequence ID" value="RHY18006.1"/>
    <property type="molecule type" value="Genomic_DNA"/>
</dbReference>
<feature type="compositionally biased region" description="Polar residues" evidence="1">
    <location>
        <begin position="122"/>
        <end position="133"/>
    </location>
</feature>
<evidence type="ECO:0000313" key="3">
    <source>
        <dbReference type="Proteomes" id="UP000266239"/>
    </source>
</evidence>
<accession>A0A397BGI5</accession>
<dbReference type="AlphaFoldDB" id="A0A397BGI5"/>
<evidence type="ECO:0000313" key="2">
    <source>
        <dbReference type="EMBL" id="RHY18006.1"/>
    </source>
</evidence>
<name>A0A397BGI5_APHAT</name>
<feature type="compositionally biased region" description="Basic and acidic residues" evidence="1">
    <location>
        <begin position="151"/>
        <end position="161"/>
    </location>
</feature>
<organism evidence="2 3">
    <name type="scientific">Aphanomyces astaci</name>
    <name type="common">Crayfish plague agent</name>
    <dbReference type="NCBI Taxonomy" id="112090"/>
    <lineage>
        <taxon>Eukaryota</taxon>
        <taxon>Sar</taxon>
        <taxon>Stramenopiles</taxon>
        <taxon>Oomycota</taxon>
        <taxon>Saprolegniomycetes</taxon>
        <taxon>Saprolegniales</taxon>
        <taxon>Verrucalvaceae</taxon>
        <taxon>Aphanomyces</taxon>
    </lineage>
</organism>
<sequence length="284" mass="31290">MIVPRTQNNADIVDALRKKLKAKTTAMLPINQPRVAGGRSHATADEYVANTRASSLDEQLDQLHAAFASFRTDVLNSQAAFRGWRVRMRLVKGVRNEFEAILKELEGDDFLHLLLHCEPTAVQSPSPRNSMQHTIAHDSDNDTMEGSMEAESQREGTDDAARAPANVDVPTVVHDESRSKVNLSEEVGPIVLDSVNDNEPSDAASSSSSSMTDTLNMEKGVAEASPATQGSLPGTPLDQAPYIQNHMLGLDDRDTQLRLLLQMSPSDIQREIDWARRALRERIQ</sequence>
<feature type="region of interest" description="Disordered" evidence="1">
    <location>
        <begin position="122"/>
        <end position="215"/>
    </location>
</feature>
<gene>
    <name evidence="2" type="ORF">DYB25_013197</name>
</gene>
<feature type="compositionally biased region" description="Low complexity" evidence="1">
    <location>
        <begin position="201"/>
        <end position="210"/>
    </location>
</feature>
<reference evidence="2 3" key="1">
    <citation type="submission" date="2018-08" db="EMBL/GenBank/DDBJ databases">
        <title>Aphanomyces genome sequencing and annotation.</title>
        <authorList>
            <person name="Minardi D."/>
            <person name="Oidtmann B."/>
            <person name="Van Der Giezen M."/>
            <person name="Studholme D.J."/>
        </authorList>
    </citation>
    <scope>NUCLEOTIDE SEQUENCE [LARGE SCALE GENOMIC DNA]</scope>
    <source>
        <strain evidence="2 3">Yx</strain>
    </source>
</reference>
<comment type="caution">
    <text evidence="2">The sequence shown here is derived from an EMBL/GenBank/DDBJ whole genome shotgun (WGS) entry which is preliminary data.</text>
</comment>
<dbReference type="Proteomes" id="UP000266239">
    <property type="component" value="Unassembled WGS sequence"/>
</dbReference>